<comment type="subcellular location">
    <subcellularLocation>
        <location evidence="1 16">Cell inner membrane</location>
        <topology evidence="1 16">Multi-pass membrane protein</topology>
    </subcellularLocation>
</comment>
<dbReference type="PANTHER" id="PTHR43185">
    <property type="entry name" value="FERROUS IRON TRANSPORT PROTEIN B"/>
    <property type="match status" value="1"/>
</dbReference>
<dbReference type="InterPro" id="IPR003373">
    <property type="entry name" value="Fe2_transport_prot-B"/>
</dbReference>
<gene>
    <name evidence="18" type="ORF">CAY53_07630</name>
</gene>
<feature type="transmembrane region" description="Helical" evidence="16">
    <location>
        <begin position="682"/>
        <end position="703"/>
    </location>
</feature>
<evidence type="ECO:0000313" key="19">
    <source>
        <dbReference type="Proteomes" id="UP000239867"/>
    </source>
</evidence>
<feature type="transmembrane region" description="Helical" evidence="16">
    <location>
        <begin position="710"/>
        <end position="733"/>
    </location>
</feature>
<keyword evidence="2 16" id="KW-0813">Transport</keyword>
<keyword evidence="15" id="KW-0479">Metal-binding</keyword>
<evidence type="ECO:0000256" key="3">
    <source>
        <dbReference type="ARBA" id="ARBA00022475"/>
    </source>
</evidence>
<dbReference type="KEGG" id="deo:CAY53_07630"/>
<dbReference type="InterPro" id="IPR011640">
    <property type="entry name" value="Fe2_transport_prot_B_C"/>
</dbReference>
<dbReference type="CDD" id="cd01879">
    <property type="entry name" value="FeoB"/>
    <property type="match status" value="1"/>
</dbReference>
<dbReference type="InterPro" id="IPR006073">
    <property type="entry name" value="GTP-bd"/>
</dbReference>
<feature type="transmembrane region" description="Helical" evidence="16">
    <location>
        <begin position="287"/>
        <end position="312"/>
    </location>
</feature>
<keyword evidence="9 16" id="KW-0408">Iron</keyword>
<dbReference type="FunFam" id="3.40.50.300:FF:000426">
    <property type="entry name" value="Ferrous iron transport protein B"/>
    <property type="match status" value="1"/>
</dbReference>
<keyword evidence="10" id="KW-0406">Ion transport</keyword>
<keyword evidence="3" id="KW-1003">Cell membrane</keyword>
<feature type="binding site" evidence="15">
    <location>
        <position position="22"/>
    </location>
    <ligand>
        <name>Mg(2+)</name>
        <dbReference type="ChEBI" id="CHEBI:18420"/>
        <label>1</label>
    </ligand>
</feature>
<evidence type="ECO:0000256" key="9">
    <source>
        <dbReference type="ARBA" id="ARBA00023004"/>
    </source>
</evidence>
<evidence type="ECO:0000256" key="8">
    <source>
        <dbReference type="ARBA" id="ARBA00022989"/>
    </source>
</evidence>
<evidence type="ECO:0000256" key="2">
    <source>
        <dbReference type="ARBA" id="ARBA00022448"/>
    </source>
</evidence>
<dbReference type="Pfam" id="PF02421">
    <property type="entry name" value="FeoB_N"/>
    <property type="match status" value="1"/>
</dbReference>
<feature type="binding site" evidence="15">
    <location>
        <position position="24"/>
    </location>
    <ligand>
        <name>Mg(2+)</name>
        <dbReference type="ChEBI" id="CHEBI:18420"/>
        <label>2</label>
    </ligand>
</feature>
<dbReference type="NCBIfam" id="TIGR00437">
    <property type="entry name" value="feoB"/>
    <property type="match status" value="1"/>
</dbReference>
<dbReference type="Pfam" id="PF07664">
    <property type="entry name" value="FeoB_C"/>
    <property type="match status" value="1"/>
</dbReference>
<feature type="transmembrane region" description="Helical" evidence="16">
    <location>
        <begin position="318"/>
        <end position="340"/>
    </location>
</feature>
<dbReference type="InterPro" id="IPR027417">
    <property type="entry name" value="P-loop_NTPase"/>
</dbReference>
<dbReference type="InterPro" id="IPR050860">
    <property type="entry name" value="FeoB_GTPase"/>
</dbReference>
<comment type="function">
    <text evidence="16">Probable transporter of a GTP-driven Fe(2+) uptake system.</text>
</comment>
<accession>A0A2L1GNT6</accession>
<feature type="binding site" evidence="14">
    <location>
        <begin position="116"/>
        <end position="119"/>
    </location>
    <ligand>
        <name>GTP</name>
        <dbReference type="ChEBI" id="CHEBI:37565"/>
        <label>4</label>
    </ligand>
</feature>
<dbReference type="RefSeq" id="WP_104936617.1">
    <property type="nucleotide sequence ID" value="NZ_CP021255.1"/>
</dbReference>
<keyword evidence="15" id="KW-0460">Magnesium</keyword>
<dbReference type="Proteomes" id="UP000239867">
    <property type="component" value="Chromosome"/>
</dbReference>
<protein>
    <recommendedName>
        <fullName evidence="13 16">Ferrous iron transport protein B</fullName>
    </recommendedName>
</protein>
<dbReference type="InterPro" id="IPR030389">
    <property type="entry name" value="G_FEOB_dom"/>
</dbReference>
<dbReference type="EMBL" id="CP021255">
    <property type="protein sequence ID" value="AVD71351.1"/>
    <property type="molecule type" value="Genomic_DNA"/>
</dbReference>
<comment type="similarity">
    <text evidence="16">Belongs to the TRAFAC class TrmE-Era-EngA-EngB-Septin-like GTPase superfamily. FeoB GTPase (TC 9.A.8) family.</text>
</comment>
<dbReference type="GO" id="GO:0015093">
    <property type="term" value="F:ferrous iron transmembrane transporter activity"/>
    <property type="evidence" value="ECO:0007669"/>
    <property type="project" value="UniProtKB-UniRule"/>
</dbReference>
<dbReference type="AlphaFoldDB" id="A0A2L1GNT6"/>
<keyword evidence="6 16" id="KW-0812">Transmembrane</keyword>
<dbReference type="SUPFAM" id="SSF52540">
    <property type="entry name" value="P-loop containing nucleoside triphosphate hydrolases"/>
    <property type="match status" value="1"/>
</dbReference>
<evidence type="ECO:0000256" key="7">
    <source>
        <dbReference type="ARBA" id="ARBA00022741"/>
    </source>
</evidence>
<feature type="binding site" evidence="15">
    <location>
        <position position="21"/>
    </location>
    <ligand>
        <name>Mg(2+)</name>
        <dbReference type="ChEBI" id="CHEBI:18420"/>
        <label>2</label>
    </ligand>
</feature>
<feature type="transmembrane region" description="Helical" evidence="16">
    <location>
        <begin position="745"/>
        <end position="762"/>
    </location>
</feature>
<feature type="domain" description="FeoB-type G" evidence="17">
    <location>
        <begin position="3"/>
        <end position="165"/>
    </location>
</feature>
<feature type="transmembrane region" description="Helical" evidence="16">
    <location>
        <begin position="459"/>
        <end position="478"/>
    </location>
</feature>
<dbReference type="PANTHER" id="PTHR43185:SF1">
    <property type="entry name" value="FE(2+) TRANSPORTER FEOB"/>
    <property type="match status" value="1"/>
</dbReference>
<keyword evidence="4 16" id="KW-0410">Iron transport</keyword>
<keyword evidence="12 16" id="KW-0472">Membrane</keyword>
<evidence type="ECO:0000256" key="4">
    <source>
        <dbReference type="ARBA" id="ARBA00022496"/>
    </source>
</evidence>
<dbReference type="InterPro" id="IPR005225">
    <property type="entry name" value="Small_GTP-bd"/>
</dbReference>
<dbReference type="Gene3D" id="1.10.287.1770">
    <property type="match status" value="1"/>
</dbReference>
<evidence type="ECO:0000256" key="15">
    <source>
        <dbReference type="PIRSR" id="PIRSR603373-2"/>
    </source>
</evidence>
<dbReference type="Pfam" id="PF07670">
    <property type="entry name" value="Gate"/>
    <property type="match status" value="2"/>
</dbReference>
<organism evidence="18 19">
    <name type="scientific">Desulfobulbus oralis</name>
    <dbReference type="NCBI Taxonomy" id="1986146"/>
    <lineage>
        <taxon>Bacteria</taxon>
        <taxon>Pseudomonadati</taxon>
        <taxon>Thermodesulfobacteriota</taxon>
        <taxon>Desulfobulbia</taxon>
        <taxon>Desulfobulbales</taxon>
        <taxon>Desulfobulbaceae</taxon>
        <taxon>Desulfobulbus</taxon>
    </lineage>
</organism>
<dbReference type="GO" id="GO:0005886">
    <property type="term" value="C:plasma membrane"/>
    <property type="evidence" value="ECO:0007669"/>
    <property type="project" value="UniProtKB-SubCell"/>
</dbReference>
<evidence type="ECO:0000256" key="6">
    <source>
        <dbReference type="ARBA" id="ARBA00022692"/>
    </source>
</evidence>
<feature type="transmembrane region" description="Helical" evidence="16">
    <location>
        <begin position="392"/>
        <end position="413"/>
    </location>
</feature>
<sequence length="781" mass="84929">MTRLTVGVVGNPNCGKTTLFNALTGARQQVGNWPGVTVDRKVGHYSWQGVDVELVDTPGIYSLSASSLDEEVTRNFVLSREAALIVNIVDASNIERNLYLTAQLLEMQAKVLVALNMMDMAALRGLDIDVEELSRRLGCPVVPMSASQGKGIDDLRAAVASFADNALAFSPVPAEYPGSVQEAQRLLAGELAAEQSLGRMPLDWVALKLLEGEAAPVPGFTLNSRLAPVVAAQRQYIETREEEDCDIVIASARYAFISRLTEGVIKRRGEANASLTEKIDRFALSRIWGIPLFLVAMYLTFMITINVGNVFIDFFDQLFATVFVNGFKELLATLHAPAWLQVVLANGVGGGIQTISTFVPPIFFMFLCLSFLEDSGYMARAAFVMDRFMRVIGLPGKAFVPMLVGFGCNVPAIMATRTLESQRDRFMTISMNPFMSCGARLPVYALFAAAFFPRGGQNIVFLIYLIGVAMAVLTGLVLKHTLLRGEATPFVMELPPYHLPSWKAVGLRTYERVMAFIKRAGKIIIPIILVLAFLNSLGTDGSFGNEDTKNSVLSEISQKIVPAVRPIGVTEENWPGVVGLFTGIFAKEAVIGTINSLYAGMAESDGAAGGEAAEEEEPFSFWGGIRGALATIPEKARELGGTFLDPLGIAVDTNEKDAAEKLEVDASVFTVMRSLFDGKAGAFAYMLFVLMYAPCVAALSAVYRETTLCWTLFVAFWNTMLAFVVASSFYQIMTFRQHPGYSTTVLLSAWGLFFCVLLAMYIRGSKTAQDAAELARAVPVS</sequence>
<keyword evidence="5" id="KW-0997">Cell inner membrane</keyword>
<dbReference type="NCBIfam" id="NF007105">
    <property type="entry name" value="PRK09554.1"/>
    <property type="match status" value="1"/>
</dbReference>
<keyword evidence="19" id="KW-1185">Reference proteome</keyword>
<evidence type="ECO:0000256" key="11">
    <source>
        <dbReference type="ARBA" id="ARBA00023134"/>
    </source>
</evidence>
<feature type="binding site" evidence="15">
    <location>
        <position position="25"/>
    </location>
    <ligand>
        <name>Mg(2+)</name>
        <dbReference type="ChEBI" id="CHEBI:18420"/>
        <label>2</label>
    </ligand>
</feature>
<dbReference type="PRINTS" id="PR00326">
    <property type="entry name" value="GTP1OBG"/>
</dbReference>
<reference evidence="18 19" key="1">
    <citation type="journal article" date="2018" name="MBio">
        <title>Insights into the evolution of host association through the isolation and characterization of a novel human periodontal pathobiont, Desulfobulbus oralis.</title>
        <authorList>
            <person name="Cross K.L."/>
            <person name="Chirania P."/>
            <person name="Xiong W."/>
            <person name="Beall C.J."/>
            <person name="Elkins J.G."/>
            <person name="Giannone R.J."/>
            <person name="Griffen A.L."/>
            <person name="Guss A.M."/>
            <person name="Hettich R.L."/>
            <person name="Joshi S.S."/>
            <person name="Mokrzan E.M."/>
            <person name="Martin R.K."/>
            <person name="Zhulin I.B."/>
            <person name="Leys E.J."/>
            <person name="Podar M."/>
        </authorList>
    </citation>
    <scope>NUCLEOTIDE SEQUENCE [LARGE SCALE GENOMIC DNA]</scope>
    <source>
        <strain evidence="18 19">ORNL</strain>
    </source>
</reference>
<evidence type="ECO:0000256" key="13">
    <source>
        <dbReference type="NCBIfam" id="TIGR00437"/>
    </source>
</evidence>
<name>A0A2L1GNT6_9BACT</name>
<proteinExistence type="inferred from homology"/>
<feature type="binding site" evidence="14">
    <location>
        <begin position="10"/>
        <end position="17"/>
    </location>
    <ligand>
        <name>GTP</name>
        <dbReference type="ChEBI" id="CHEBI:37565"/>
        <label>1</label>
    </ligand>
</feature>
<keyword evidence="7 14" id="KW-0547">Nucleotide-binding</keyword>
<dbReference type="NCBIfam" id="TIGR00231">
    <property type="entry name" value="small_GTP"/>
    <property type="match status" value="1"/>
</dbReference>
<feature type="binding site" evidence="14">
    <location>
        <begin position="56"/>
        <end position="59"/>
    </location>
    <ligand>
        <name>GTP</name>
        <dbReference type="ChEBI" id="CHEBI:37565"/>
        <label>3</label>
    </ligand>
</feature>
<dbReference type="PROSITE" id="PS51711">
    <property type="entry name" value="G_FEOB"/>
    <property type="match status" value="1"/>
</dbReference>
<keyword evidence="11 14" id="KW-0342">GTP-binding</keyword>
<evidence type="ECO:0000256" key="10">
    <source>
        <dbReference type="ARBA" id="ARBA00023065"/>
    </source>
</evidence>
<dbReference type="Pfam" id="PF17910">
    <property type="entry name" value="FeoB_Cyto"/>
    <property type="match status" value="1"/>
</dbReference>
<evidence type="ECO:0000256" key="14">
    <source>
        <dbReference type="PIRSR" id="PIRSR603373-1"/>
    </source>
</evidence>
<evidence type="ECO:0000313" key="18">
    <source>
        <dbReference type="EMBL" id="AVD71351.1"/>
    </source>
</evidence>
<feature type="binding site" evidence="14">
    <location>
        <begin position="35"/>
        <end position="39"/>
    </location>
    <ligand>
        <name>GTP</name>
        <dbReference type="ChEBI" id="CHEBI:37565"/>
        <label>2</label>
    </ligand>
</feature>
<dbReference type="Gene3D" id="3.40.50.300">
    <property type="entry name" value="P-loop containing nucleotide triphosphate hydrolases"/>
    <property type="match status" value="1"/>
</dbReference>
<dbReference type="InterPro" id="IPR041069">
    <property type="entry name" value="FeoB_Cyto"/>
</dbReference>
<evidence type="ECO:0000256" key="1">
    <source>
        <dbReference type="ARBA" id="ARBA00004429"/>
    </source>
</evidence>
<evidence type="ECO:0000256" key="5">
    <source>
        <dbReference type="ARBA" id="ARBA00022519"/>
    </source>
</evidence>
<dbReference type="GO" id="GO:0046872">
    <property type="term" value="F:metal ion binding"/>
    <property type="evidence" value="ECO:0007669"/>
    <property type="project" value="UniProtKB-KW"/>
</dbReference>
<dbReference type="OrthoDB" id="9809127at2"/>
<feature type="transmembrane region" description="Helical" evidence="16">
    <location>
        <begin position="352"/>
        <end position="372"/>
    </location>
</feature>
<keyword evidence="8 16" id="KW-1133">Transmembrane helix</keyword>
<evidence type="ECO:0000256" key="12">
    <source>
        <dbReference type="ARBA" id="ARBA00023136"/>
    </source>
</evidence>
<evidence type="ECO:0000256" key="16">
    <source>
        <dbReference type="RuleBase" id="RU362098"/>
    </source>
</evidence>
<dbReference type="InterPro" id="IPR011642">
    <property type="entry name" value="Gate_dom"/>
</dbReference>
<evidence type="ECO:0000259" key="17">
    <source>
        <dbReference type="PROSITE" id="PS51711"/>
    </source>
</evidence>
<feature type="transmembrane region" description="Helical" evidence="16">
    <location>
        <begin position="434"/>
        <end position="453"/>
    </location>
</feature>
<dbReference type="GO" id="GO:0005525">
    <property type="term" value="F:GTP binding"/>
    <property type="evidence" value="ECO:0007669"/>
    <property type="project" value="UniProtKB-KW"/>
</dbReference>